<protein>
    <submittedName>
        <fullName evidence="1">Uncharacterized protein</fullName>
    </submittedName>
</protein>
<dbReference type="VEuPathDB" id="CryptoDB:Vbra_3481"/>
<sequence>MTLQRRCSAQAQPDLVYLKQAPPIASTRPPPARPRLASPPLQIHPIPFIPISPTFALMVLSKTVRTLLLLVATVSLCSASLLNRRRGQDCKEKGEKLKCFKRIWDDVTQSEQTPKQGVCRTSGVQGDKCWPGHGCGVYQGQLPDKPVYGEKPLWCLPKDIPREGPLGAGLLQASGPFICNREAIDVKKDRQARGLE</sequence>
<dbReference type="Proteomes" id="UP000041254">
    <property type="component" value="Unassembled WGS sequence"/>
</dbReference>
<dbReference type="AlphaFoldDB" id="A0A0G4H012"/>
<gene>
    <name evidence="1" type="ORF">Vbra_3481</name>
</gene>
<dbReference type="EMBL" id="CDMY01000908">
    <property type="protein sequence ID" value="CEM36884.1"/>
    <property type="molecule type" value="Genomic_DNA"/>
</dbReference>
<reference evidence="1 2" key="1">
    <citation type="submission" date="2014-11" db="EMBL/GenBank/DDBJ databases">
        <authorList>
            <person name="Zhu J."/>
            <person name="Qi W."/>
            <person name="Song R."/>
        </authorList>
    </citation>
    <scope>NUCLEOTIDE SEQUENCE [LARGE SCALE GENOMIC DNA]</scope>
</reference>
<name>A0A0G4H012_VITBC</name>
<keyword evidence="2" id="KW-1185">Reference proteome</keyword>
<organism evidence="1 2">
    <name type="scientific">Vitrella brassicaformis (strain CCMP3155)</name>
    <dbReference type="NCBI Taxonomy" id="1169540"/>
    <lineage>
        <taxon>Eukaryota</taxon>
        <taxon>Sar</taxon>
        <taxon>Alveolata</taxon>
        <taxon>Colpodellida</taxon>
        <taxon>Vitrellaceae</taxon>
        <taxon>Vitrella</taxon>
    </lineage>
</organism>
<evidence type="ECO:0000313" key="1">
    <source>
        <dbReference type="EMBL" id="CEM36884.1"/>
    </source>
</evidence>
<proteinExistence type="predicted"/>
<evidence type="ECO:0000313" key="2">
    <source>
        <dbReference type="Proteomes" id="UP000041254"/>
    </source>
</evidence>
<dbReference type="InParanoid" id="A0A0G4H012"/>
<accession>A0A0G4H012</accession>